<gene>
    <name evidence="1" type="ORF">S01H1_27890</name>
</gene>
<protein>
    <submittedName>
        <fullName evidence="1">Uncharacterized protein</fullName>
    </submittedName>
</protein>
<reference evidence="1" key="1">
    <citation type="journal article" date="2014" name="Front. Microbiol.">
        <title>High frequency of phylogenetically diverse reductive dehalogenase-homologous genes in deep subseafloor sedimentary metagenomes.</title>
        <authorList>
            <person name="Kawai M."/>
            <person name="Futagami T."/>
            <person name="Toyoda A."/>
            <person name="Takaki Y."/>
            <person name="Nishi S."/>
            <person name="Hori S."/>
            <person name="Arai W."/>
            <person name="Tsubouchi T."/>
            <person name="Morono Y."/>
            <person name="Uchiyama I."/>
            <person name="Ito T."/>
            <person name="Fujiyama A."/>
            <person name="Inagaki F."/>
            <person name="Takami H."/>
        </authorList>
    </citation>
    <scope>NUCLEOTIDE SEQUENCE</scope>
    <source>
        <strain evidence="1">Expedition CK06-06</strain>
    </source>
</reference>
<comment type="caution">
    <text evidence="1">The sequence shown here is derived from an EMBL/GenBank/DDBJ whole genome shotgun (WGS) entry which is preliminary data.</text>
</comment>
<evidence type="ECO:0000313" key="1">
    <source>
        <dbReference type="EMBL" id="GAF93258.1"/>
    </source>
</evidence>
<feature type="non-terminal residue" evidence="1">
    <location>
        <position position="245"/>
    </location>
</feature>
<sequence length="245" mass="27754">MKFLVSADNFFAGLQYDIVETGHEWYWWTKDKPTFDVFDEVKPDVLMTTQITPSILKCLNDNIVVIIYNEKTNTLTVNDTQLALEALVDTNAFKITQPSEEFACEVACVGKPDDTIRKLCYPIGDFHVKIFGDDSGGGYGLPQYLGRVTHEEECQIYASALFTYIDNTRDALKVIMCGGHAISTNESLEQYADIVDSYKELTELIEECRTDTTVCRGNRQFIYASTLAITEHTYQHLAILLLEII</sequence>
<organism evidence="1">
    <name type="scientific">marine sediment metagenome</name>
    <dbReference type="NCBI Taxonomy" id="412755"/>
    <lineage>
        <taxon>unclassified sequences</taxon>
        <taxon>metagenomes</taxon>
        <taxon>ecological metagenomes</taxon>
    </lineage>
</organism>
<dbReference type="EMBL" id="BARS01017013">
    <property type="protein sequence ID" value="GAF93258.1"/>
    <property type="molecule type" value="Genomic_DNA"/>
</dbReference>
<dbReference type="AlphaFoldDB" id="X0TI85"/>
<proteinExistence type="predicted"/>
<name>X0TI85_9ZZZZ</name>
<accession>X0TI85</accession>